<dbReference type="PANTHER" id="PTHR21581">
    <property type="entry name" value="D-ALANYL-D-ALANINE CARBOXYPEPTIDASE"/>
    <property type="match status" value="1"/>
</dbReference>
<dbReference type="GO" id="GO:0009002">
    <property type="term" value="F:serine-type D-Ala-D-Ala carboxypeptidase activity"/>
    <property type="evidence" value="ECO:0007669"/>
    <property type="project" value="InterPro"/>
</dbReference>
<proteinExistence type="inferred from homology"/>
<evidence type="ECO:0000256" key="5">
    <source>
        <dbReference type="ARBA" id="ARBA00022984"/>
    </source>
</evidence>
<dbReference type="InterPro" id="IPR001967">
    <property type="entry name" value="Peptidase_S11_N"/>
</dbReference>
<evidence type="ECO:0000256" key="2">
    <source>
        <dbReference type="ARBA" id="ARBA00022729"/>
    </source>
</evidence>
<dbReference type="Pfam" id="PF00768">
    <property type="entry name" value="Peptidase_S11"/>
    <property type="match status" value="1"/>
</dbReference>
<keyword evidence="5" id="KW-0573">Peptidoglycan synthesis</keyword>
<evidence type="ECO:0000256" key="9">
    <source>
        <dbReference type="RuleBase" id="RU004016"/>
    </source>
</evidence>
<feature type="active site" description="Proton acceptor" evidence="7">
    <location>
        <position position="43"/>
    </location>
</feature>
<evidence type="ECO:0000256" key="3">
    <source>
        <dbReference type="ARBA" id="ARBA00022801"/>
    </source>
</evidence>
<accession>A0A931I679</accession>
<dbReference type="SUPFAM" id="SSF110997">
    <property type="entry name" value="Sporulation related repeat"/>
    <property type="match status" value="1"/>
</dbReference>
<dbReference type="PROSITE" id="PS51724">
    <property type="entry name" value="SPOR"/>
    <property type="match status" value="1"/>
</dbReference>
<keyword evidence="6" id="KW-0961">Cell wall biogenesis/degradation</keyword>
<evidence type="ECO:0000259" key="10">
    <source>
        <dbReference type="PROSITE" id="PS51724"/>
    </source>
</evidence>
<dbReference type="PANTHER" id="PTHR21581:SF6">
    <property type="entry name" value="TRAFFICKING PROTEIN PARTICLE COMPLEX SUBUNIT 12"/>
    <property type="match status" value="1"/>
</dbReference>
<dbReference type="SUPFAM" id="SSF56601">
    <property type="entry name" value="beta-lactamase/transpeptidase-like"/>
    <property type="match status" value="1"/>
</dbReference>
<organism evidence="11 12">
    <name type="scientific">Methylobrevis albus</name>
    <dbReference type="NCBI Taxonomy" id="2793297"/>
    <lineage>
        <taxon>Bacteria</taxon>
        <taxon>Pseudomonadati</taxon>
        <taxon>Pseudomonadota</taxon>
        <taxon>Alphaproteobacteria</taxon>
        <taxon>Hyphomicrobiales</taxon>
        <taxon>Pleomorphomonadaceae</taxon>
        <taxon>Methylobrevis</taxon>
    </lineage>
</organism>
<evidence type="ECO:0000256" key="4">
    <source>
        <dbReference type="ARBA" id="ARBA00022960"/>
    </source>
</evidence>
<comment type="similarity">
    <text evidence="1 9">Belongs to the peptidase S11 family.</text>
</comment>
<gene>
    <name evidence="11" type="ORF">I5731_19590</name>
</gene>
<dbReference type="Gene3D" id="3.40.710.10">
    <property type="entry name" value="DD-peptidase/beta-lactamase superfamily"/>
    <property type="match status" value="1"/>
</dbReference>
<dbReference type="InterPro" id="IPR018044">
    <property type="entry name" value="Peptidase_S11"/>
</dbReference>
<evidence type="ECO:0000256" key="7">
    <source>
        <dbReference type="PIRSR" id="PIRSR618044-1"/>
    </source>
</evidence>
<dbReference type="GO" id="GO:0071555">
    <property type="term" value="P:cell wall organization"/>
    <property type="evidence" value="ECO:0007669"/>
    <property type="project" value="UniProtKB-KW"/>
</dbReference>
<dbReference type="PRINTS" id="PR00725">
    <property type="entry name" value="DADACBPTASE1"/>
</dbReference>
<protein>
    <submittedName>
        <fullName evidence="11">SPOR domain-containing protein</fullName>
    </submittedName>
</protein>
<dbReference type="Proteomes" id="UP000631694">
    <property type="component" value="Unassembled WGS sequence"/>
</dbReference>
<evidence type="ECO:0000256" key="1">
    <source>
        <dbReference type="ARBA" id="ARBA00007164"/>
    </source>
</evidence>
<dbReference type="Gene3D" id="3.30.70.1070">
    <property type="entry name" value="Sporulation related repeat"/>
    <property type="match status" value="1"/>
</dbReference>
<dbReference type="AlphaFoldDB" id="A0A931I679"/>
<comment type="caution">
    <text evidence="11">The sequence shown here is derived from an EMBL/GenBank/DDBJ whole genome shotgun (WGS) entry which is preliminary data.</text>
</comment>
<sequence>MAAAAQPAAADSKYAAIVVDITTGKVLYEASANERRYPASLTKMMTLYVLFEELERGRFTLDSRLKISSNAAAEPPSKIGLKPGSTIRVEDAIKALVTKSANDIATAIGENVAGSQRAFADRMTRTARAIGMRGSQFRNAHGLPNDSQFTTARDMMTLGVALQVRFPRYYEYFKTRSFTLNGRTYGNHNRLLGKVEGVDGIKTGFIRASGFNLVSSVKRGDRKVVAVVMGGASAASRDAHMRELIETYLPKASRGRGIEERLVAAAVQTRAPVAAKEMAIPVVTATQAVAALAPTPRQRPLMPSQEIVTASIMPATPRISRQQPVTPLTAPMPTSLADATLPSSAVEAFADVGEGDAEIADDGLPVPVPMPAASIPQGVEVAMLTPTTPQATRPAVTGGWQVQIGAVDSERSAMALLRKAQERVGNALIGASPTTEMFTKGNSTFVRARFAGFRDADAAARACDALKKKDFNCYAVRL</sequence>
<evidence type="ECO:0000256" key="6">
    <source>
        <dbReference type="ARBA" id="ARBA00023316"/>
    </source>
</evidence>
<evidence type="ECO:0000313" key="12">
    <source>
        <dbReference type="Proteomes" id="UP000631694"/>
    </source>
</evidence>
<dbReference type="EMBL" id="JADZLT010000056">
    <property type="protein sequence ID" value="MBH0240031.1"/>
    <property type="molecule type" value="Genomic_DNA"/>
</dbReference>
<feature type="active site" description="Acyl-ester intermediate" evidence="7">
    <location>
        <position position="40"/>
    </location>
</feature>
<feature type="domain" description="SPOR" evidence="10">
    <location>
        <begin position="394"/>
        <end position="478"/>
    </location>
</feature>
<feature type="binding site" evidence="8">
    <location>
        <position position="202"/>
    </location>
    <ligand>
        <name>substrate</name>
    </ligand>
</feature>
<dbReference type="Pfam" id="PF05036">
    <property type="entry name" value="SPOR"/>
    <property type="match status" value="1"/>
</dbReference>
<name>A0A931I679_9HYPH</name>
<dbReference type="InterPro" id="IPR007730">
    <property type="entry name" value="SPOR-like_dom"/>
</dbReference>
<keyword evidence="3" id="KW-0378">Hydrolase</keyword>
<reference evidence="11" key="1">
    <citation type="submission" date="2020-12" db="EMBL/GenBank/DDBJ databases">
        <title>Methylobrevis albus sp. nov., isolated from fresh water lack sediment.</title>
        <authorList>
            <person name="Zou Q."/>
        </authorList>
    </citation>
    <scope>NUCLEOTIDE SEQUENCE</scope>
    <source>
        <strain evidence="11">L22</strain>
    </source>
</reference>
<dbReference type="InterPro" id="IPR012338">
    <property type="entry name" value="Beta-lactam/transpept-like"/>
</dbReference>
<dbReference type="GO" id="GO:0009252">
    <property type="term" value="P:peptidoglycan biosynthetic process"/>
    <property type="evidence" value="ECO:0007669"/>
    <property type="project" value="UniProtKB-KW"/>
</dbReference>
<keyword evidence="2" id="KW-0732">Signal</keyword>
<keyword evidence="4" id="KW-0133">Cell shape</keyword>
<keyword evidence="12" id="KW-1185">Reference proteome</keyword>
<dbReference type="GO" id="GO:0008360">
    <property type="term" value="P:regulation of cell shape"/>
    <property type="evidence" value="ECO:0007669"/>
    <property type="project" value="UniProtKB-KW"/>
</dbReference>
<dbReference type="InterPro" id="IPR036680">
    <property type="entry name" value="SPOR-like_sf"/>
</dbReference>
<evidence type="ECO:0000256" key="8">
    <source>
        <dbReference type="PIRSR" id="PIRSR618044-2"/>
    </source>
</evidence>
<feature type="active site" evidence="7">
    <location>
        <position position="100"/>
    </location>
</feature>
<evidence type="ECO:0000313" key="11">
    <source>
        <dbReference type="EMBL" id="MBH0240031.1"/>
    </source>
</evidence>
<dbReference type="GO" id="GO:0006508">
    <property type="term" value="P:proteolysis"/>
    <property type="evidence" value="ECO:0007669"/>
    <property type="project" value="InterPro"/>
</dbReference>
<dbReference type="GO" id="GO:0042834">
    <property type="term" value="F:peptidoglycan binding"/>
    <property type="evidence" value="ECO:0007669"/>
    <property type="project" value="InterPro"/>
</dbReference>